<sequence>DIYFLGQTTFGLYHNDCDGIHPDVIEEYYSTNSPPLTHQSHQSGAGHPIDEENNGDGADVGVIEAFVNQQWQHAHHEVVSVPSTGSPFINHESEEEFYTMLHCIIAQNITPNSFILTPDKWEDTQYPIYETIYVG</sequence>
<feature type="non-terminal residue" evidence="2">
    <location>
        <position position="1"/>
    </location>
</feature>
<reference evidence="3" key="2">
    <citation type="submission" date="2015-01" db="EMBL/GenBank/DDBJ databases">
        <title>Evolutionary Origins and Diversification of the Mycorrhizal Mutualists.</title>
        <authorList>
            <consortium name="DOE Joint Genome Institute"/>
            <consortium name="Mycorrhizal Genomics Consortium"/>
            <person name="Kohler A."/>
            <person name="Kuo A."/>
            <person name="Nagy L.G."/>
            <person name="Floudas D."/>
            <person name="Copeland A."/>
            <person name="Barry K.W."/>
            <person name="Cichocki N."/>
            <person name="Veneault-Fourrey C."/>
            <person name="LaButti K."/>
            <person name="Lindquist E.A."/>
            <person name="Lipzen A."/>
            <person name="Lundell T."/>
            <person name="Morin E."/>
            <person name="Murat C."/>
            <person name="Riley R."/>
            <person name="Ohm R."/>
            <person name="Sun H."/>
            <person name="Tunlid A."/>
            <person name="Henrissat B."/>
            <person name="Grigoriev I.V."/>
            <person name="Hibbett D.S."/>
            <person name="Martin F."/>
        </authorList>
    </citation>
    <scope>NUCLEOTIDE SEQUENCE [LARGE SCALE GENOMIC DNA]</scope>
    <source>
        <strain evidence="3">Ve08.2h10</strain>
    </source>
</reference>
<accession>A0A0D0DBB9</accession>
<dbReference type="EMBL" id="KN826792">
    <property type="protein sequence ID" value="KIK77899.1"/>
    <property type="molecule type" value="Genomic_DNA"/>
</dbReference>
<protein>
    <submittedName>
        <fullName evidence="2">Uncharacterized protein</fullName>
    </submittedName>
</protein>
<organism evidence="2 3">
    <name type="scientific">Paxillus rubicundulus Ve08.2h10</name>
    <dbReference type="NCBI Taxonomy" id="930991"/>
    <lineage>
        <taxon>Eukaryota</taxon>
        <taxon>Fungi</taxon>
        <taxon>Dikarya</taxon>
        <taxon>Basidiomycota</taxon>
        <taxon>Agaricomycotina</taxon>
        <taxon>Agaricomycetes</taxon>
        <taxon>Agaricomycetidae</taxon>
        <taxon>Boletales</taxon>
        <taxon>Paxilineae</taxon>
        <taxon>Paxillaceae</taxon>
        <taxon>Paxillus</taxon>
    </lineage>
</organism>
<dbReference type="InParanoid" id="A0A0D0DBB9"/>
<gene>
    <name evidence="2" type="ORF">PAXRUDRAFT_165463</name>
</gene>
<dbReference type="OrthoDB" id="3228476at2759"/>
<proteinExistence type="predicted"/>
<evidence type="ECO:0000313" key="3">
    <source>
        <dbReference type="Proteomes" id="UP000054538"/>
    </source>
</evidence>
<feature type="region of interest" description="Disordered" evidence="1">
    <location>
        <begin position="30"/>
        <end position="57"/>
    </location>
</feature>
<dbReference type="AlphaFoldDB" id="A0A0D0DBB9"/>
<dbReference type="Proteomes" id="UP000054538">
    <property type="component" value="Unassembled WGS sequence"/>
</dbReference>
<evidence type="ECO:0000256" key="1">
    <source>
        <dbReference type="SAM" id="MobiDB-lite"/>
    </source>
</evidence>
<evidence type="ECO:0000313" key="2">
    <source>
        <dbReference type="EMBL" id="KIK77899.1"/>
    </source>
</evidence>
<keyword evidence="3" id="KW-1185">Reference proteome</keyword>
<reference evidence="2 3" key="1">
    <citation type="submission" date="2014-04" db="EMBL/GenBank/DDBJ databases">
        <authorList>
            <consortium name="DOE Joint Genome Institute"/>
            <person name="Kuo A."/>
            <person name="Kohler A."/>
            <person name="Jargeat P."/>
            <person name="Nagy L.G."/>
            <person name="Floudas D."/>
            <person name="Copeland A."/>
            <person name="Barry K.W."/>
            <person name="Cichocki N."/>
            <person name="Veneault-Fourrey C."/>
            <person name="LaButti K."/>
            <person name="Lindquist E.A."/>
            <person name="Lipzen A."/>
            <person name="Lundell T."/>
            <person name="Morin E."/>
            <person name="Murat C."/>
            <person name="Sun H."/>
            <person name="Tunlid A."/>
            <person name="Henrissat B."/>
            <person name="Grigoriev I.V."/>
            <person name="Hibbett D.S."/>
            <person name="Martin F."/>
            <person name="Nordberg H.P."/>
            <person name="Cantor M.N."/>
            <person name="Hua S.X."/>
        </authorList>
    </citation>
    <scope>NUCLEOTIDE SEQUENCE [LARGE SCALE GENOMIC DNA]</scope>
    <source>
        <strain evidence="2 3">Ve08.2h10</strain>
    </source>
</reference>
<feature type="compositionally biased region" description="Polar residues" evidence="1">
    <location>
        <begin position="30"/>
        <end position="43"/>
    </location>
</feature>
<dbReference type="STRING" id="930991.A0A0D0DBB9"/>
<name>A0A0D0DBB9_9AGAM</name>
<dbReference type="HOGENOM" id="CLU_092517_0_0_1"/>